<dbReference type="Pfam" id="PF00924">
    <property type="entry name" value="MS_channel_2nd"/>
    <property type="match status" value="1"/>
</dbReference>
<evidence type="ECO:0000256" key="5">
    <source>
        <dbReference type="ARBA" id="ARBA00022989"/>
    </source>
</evidence>
<feature type="compositionally biased region" description="Polar residues" evidence="7">
    <location>
        <begin position="794"/>
        <end position="806"/>
    </location>
</feature>
<dbReference type="InterPro" id="IPR052702">
    <property type="entry name" value="MscS-like_channel"/>
</dbReference>
<reference evidence="11 12" key="1">
    <citation type="submission" date="2022-01" db="EMBL/GenBank/DDBJ databases">
        <title>Mariniradius saccharolyticus sp. nov., isolated from sediment of a river.</title>
        <authorList>
            <person name="Liu H."/>
        </authorList>
    </citation>
    <scope>NUCLEOTIDE SEQUENCE [LARGE SCALE GENOMIC DNA]</scope>
    <source>
        <strain evidence="11 12">RY-2</strain>
    </source>
</reference>
<evidence type="ECO:0000256" key="2">
    <source>
        <dbReference type="ARBA" id="ARBA00008017"/>
    </source>
</evidence>
<evidence type="ECO:0000256" key="7">
    <source>
        <dbReference type="SAM" id="MobiDB-lite"/>
    </source>
</evidence>
<keyword evidence="3" id="KW-1003">Cell membrane</keyword>
<keyword evidence="5 8" id="KW-1133">Transmembrane helix</keyword>
<comment type="caution">
    <text evidence="11">The sequence shown here is derived from an EMBL/GenBank/DDBJ whole genome shotgun (WGS) entry which is preliminary data.</text>
</comment>
<feature type="transmembrane region" description="Helical" evidence="8">
    <location>
        <begin position="561"/>
        <end position="581"/>
    </location>
</feature>
<accession>A0ABS9BS14</accession>
<dbReference type="SUPFAM" id="SSF50182">
    <property type="entry name" value="Sm-like ribonucleoproteins"/>
    <property type="match status" value="1"/>
</dbReference>
<feature type="transmembrane region" description="Helical" evidence="8">
    <location>
        <begin position="281"/>
        <end position="298"/>
    </location>
</feature>
<proteinExistence type="inferred from homology"/>
<dbReference type="Proteomes" id="UP001201449">
    <property type="component" value="Unassembled WGS sequence"/>
</dbReference>
<feature type="transmembrane region" description="Helical" evidence="8">
    <location>
        <begin position="517"/>
        <end position="540"/>
    </location>
</feature>
<gene>
    <name evidence="11" type="ORF">L0U89_02510</name>
</gene>
<feature type="transmembrane region" description="Helical" evidence="8">
    <location>
        <begin position="358"/>
        <end position="375"/>
    </location>
</feature>
<evidence type="ECO:0000259" key="9">
    <source>
        <dbReference type="Pfam" id="PF00924"/>
    </source>
</evidence>
<dbReference type="Gene3D" id="2.30.30.60">
    <property type="match status" value="1"/>
</dbReference>
<dbReference type="Gene3D" id="3.30.70.100">
    <property type="match status" value="1"/>
</dbReference>
<feature type="domain" description="Mechanosensitive ion channel MscS" evidence="9">
    <location>
        <begin position="603"/>
        <end position="669"/>
    </location>
</feature>
<sequence>MIVKVDSVEEQVAPKPVPSLENNIRKIGDFSRAINSITRTLEKGLDTARINEAIPRMERFVTNVDARLKENSNRPNLRLISALEYLVGLADKRAADVNQMINERMDELILAKAQFDSIRADDVMLYTLRDTLLLPEFQESLNDLKQKVSETDSILNLERIHTAEYQYKLAAISLQIENIGEIVKTEKRKIERNTYRREMNYIWNPSDFPKTERIADIFSQSFGFNFLIINSYLKEFPGLSIFLLIVILILYRWISKNLKQIRVNKEFSDIIFGRLKYVHKFPFLSAIMVVLAIAPFFYPNPPQSFSSFLLMMIVIASGFMIRKRVSSKAFLLWLLMFVLFMFNMLSKLYWDVAYQERWHLIVFNLLGIFVTLRFLKLVKVKDENIPPYFAPIVSVYVLFQVVSILANILGRFSLSKMVGITGTLSMMHAVSLVIFVIIIKELIYIQVEVSRKDYAGYTSSLDFQGIQKRINSLFTVLAITIWGYYFLDSLYMLDLILDFTFEFLEKPRNILNASFTFAQVFVFVLAIYFAGFISNTVAFFASIKDEQYAGARSKRLGSSILLIRLGIFTLGIIIAFAASGIPVDKIAIVLGALSVGIGFGLQTIVNNLVSGIILAFERPIQIGDTVQVGQVEGIVKEIGIRSSKIKNWDGADIIIPNGDLLAHQLTNWTLSDKKRRVELIIGVAYHSDMDHVTKLIEEQLSVEGILHLPAPRVFLQTFADNSVNFRVLFWVDDVDVWVAIRDKVMRGIFKSFQENGVEIPFPQRDIYVKSFPGLIQENIIRPTELGKKEEKKTSANPSISTDDSKS</sequence>
<dbReference type="SUPFAM" id="SSF82861">
    <property type="entry name" value="Mechanosensitive channel protein MscS (YggB), transmembrane region"/>
    <property type="match status" value="1"/>
</dbReference>
<dbReference type="InterPro" id="IPR049278">
    <property type="entry name" value="MS_channel_C"/>
</dbReference>
<feature type="domain" description="Mechanosensitive ion channel MscS C-terminal" evidence="10">
    <location>
        <begin position="677"/>
        <end position="759"/>
    </location>
</feature>
<feature type="transmembrane region" description="Helical" evidence="8">
    <location>
        <begin position="470"/>
        <end position="487"/>
    </location>
</feature>
<dbReference type="InterPro" id="IPR006686">
    <property type="entry name" value="MscS_channel_CS"/>
</dbReference>
<keyword evidence="12" id="KW-1185">Reference proteome</keyword>
<feature type="transmembrane region" description="Helical" evidence="8">
    <location>
        <begin position="304"/>
        <end position="322"/>
    </location>
</feature>
<dbReference type="Pfam" id="PF21082">
    <property type="entry name" value="MS_channel_3rd"/>
    <property type="match status" value="1"/>
</dbReference>
<dbReference type="Gene3D" id="1.10.287.1260">
    <property type="match status" value="1"/>
</dbReference>
<feature type="region of interest" description="Disordered" evidence="7">
    <location>
        <begin position="785"/>
        <end position="806"/>
    </location>
</feature>
<dbReference type="SUPFAM" id="SSF82689">
    <property type="entry name" value="Mechanosensitive channel protein MscS (YggB), C-terminal domain"/>
    <property type="match status" value="1"/>
</dbReference>
<evidence type="ECO:0000313" key="12">
    <source>
        <dbReference type="Proteomes" id="UP001201449"/>
    </source>
</evidence>
<evidence type="ECO:0000256" key="1">
    <source>
        <dbReference type="ARBA" id="ARBA00004651"/>
    </source>
</evidence>
<comment type="subcellular location">
    <subcellularLocation>
        <location evidence="1">Cell membrane</location>
        <topology evidence="1">Multi-pass membrane protein</topology>
    </subcellularLocation>
</comment>
<dbReference type="InterPro" id="IPR010920">
    <property type="entry name" value="LSM_dom_sf"/>
</dbReference>
<dbReference type="EMBL" id="JAKEVZ010000001">
    <property type="protein sequence ID" value="MCF1749931.1"/>
    <property type="molecule type" value="Genomic_DNA"/>
</dbReference>
<dbReference type="PANTHER" id="PTHR30347">
    <property type="entry name" value="POTASSIUM CHANNEL RELATED"/>
    <property type="match status" value="1"/>
</dbReference>
<organism evidence="11 12">
    <name type="scientific">Mariniradius sediminis</name>
    <dbReference type="NCBI Taxonomy" id="2909237"/>
    <lineage>
        <taxon>Bacteria</taxon>
        <taxon>Pseudomonadati</taxon>
        <taxon>Bacteroidota</taxon>
        <taxon>Cytophagia</taxon>
        <taxon>Cytophagales</taxon>
        <taxon>Cyclobacteriaceae</taxon>
        <taxon>Mariniradius</taxon>
    </lineage>
</organism>
<protein>
    <submittedName>
        <fullName evidence="11">Mechanosensitive ion channel</fullName>
    </submittedName>
</protein>
<evidence type="ECO:0000256" key="4">
    <source>
        <dbReference type="ARBA" id="ARBA00022692"/>
    </source>
</evidence>
<dbReference type="PANTHER" id="PTHR30347:SF1">
    <property type="entry name" value="MECHANOSENSITIVE CHANNEL MSCK"/>
    <property type="match status" value="1"/>
</dbReference>
<dbReference type="InterPro" id="IPR011014">
    <property type="entry name" value="MscS_channel_TM-2"/>
</dbReference>
<name>A0ABS9BS14_9BACT</name>
<feature type="transmembrane region" description="Helical" evidence="8">
    <location>
        <begin position="387"/>
        <end position="409"/>
    </location>
</feature>
<dbReference type="PROSITE" id="PS01246">
    <property type="entry name" value="UPF0003"/>
    <property type="match status" value="1"/>
</dbReference>
<dbReference type="InterPro" id="IPR006685">
    <property type="entry name" value="MscS_channel_2nd"/>
</dbReference>
<evidence type="ECO:0000259" key="10">
    <source>
        <dbReference type="Pfam" id="PF21082"/>
    </source>
</evidence>
<dbReference type="InterPro" id="IPR023408">
    <property type="entry name" value="MscS_beta-dom_sf"/>
</dbReference>
<dbReference type="RefSeq" id="WP_234860066.1">
    <property type="nucleotide sequence ID" value="NZ_JAKEVZ010000001.1"/>
</dbReference>
<evidence type="ECO:0000256" key="6">
    <source>
        <dbReference type="ARBA" id="ARBA00023136"/>
    </source>
</evidence>
<comment type="similarity">
    <text evidence="2">Belongs to the MscS (TC 1.A.23) family.</text>
</comment>
<keyword evidence="6 8" id="KW-0472">Membrane</keyword>
<feature type="transmembrane region" description="Helical" evidence="8">
    <location>
        <begin position="329"/>
        <end position="346"/>
    </location>
</feature>
<feature type="transmembrane region" description="Helical" evidence="8">
    <location>
        <begin position="236"/>
        <end position="254"/>
    </location>
</feature>
<dbReference type="InterPro" id="IPR011066">
    <property type="entry name" value="MscS_channel_C_sf"/>
</dbReference>
<keyword evidence="4 8" id="KW-0812">Transmembrane</keyword>
<feature type="transmembrane region" description="Helical" evidence="8">
    <location>
        <begin position="429"/>
        <end position="449"/>
    </location>
</feature>
<evidence type="ECO:0000313" key="11">
    <source>
        <dbReference type="EMBL" id="MCF1749931.1"/>
    </source>
</evidence>
<evidence type="ECO:0000256" key="3">
    <source>
        <dbReference type="ARBA" id="ARBA00022475"/>
    </source>
</evidence>
<feature type="transmembrane region" description="Helical" evidence="8">
    <location>
        <begin position="587"/>
        <end position="609"/>
    </location>
</feature>
<evidence type="ECO:0000256" key="8">
    <source>
        <dbReference type="SAM" id="Phobius"/>
    </source>
</evidence>